<organism evidence="1">
    <name type="scientific">Dinoroseobacter phage vB_DshS_R26L</name>
    <dbReference type="NCBI Taxonomy" id="3161158"/>
    <lineage>
        <taxon>Viruses</taxon>
        <taxon>Duplodnaviria</taxon>
        <taxon>Heunggongvirae</taxon>
        <taxon>Uroviricota</taxon>
        <taxon>Caudoviricetes</taxon>
        <taxon>Nanhaivirus</taxon>
    </lineage>
</organism>
<name>A0AAU7VGM1_9CAUD</name>
<dbReference type="EMBL" id="PP882867">
    <property type="protein sequence ID" value="XBW75417.1"/>
    <property type="molecule type" value="Genomic_DNA"/>
</dbReference>
<reference evidence="1" key="1">
    <citation type="submission" date="2024-06" db="EMBL/GenBank/DDBJ databases">
        <authorList>
            <person name="Lu L."/>
            <person name="Wei N."/>
            <person name="Zhang R."/>
        </authorList>
    </citation>
    <scope>NUCLEOTIDE SEQUENCE</scope>
</reference>
<proteinExistence type="predicted"/>
<dbReference type="Pfam" id="PF12789">
    <property type="entry name" value="PTR"/>
    <property type="match status" value="2"/>
</dbReference>
<protein>
    <submittedName>
        <fullName evidence="1">Tail repeat-like protein</fullName>
    </submittedName>
</protein>
<evidence type="ECO:0000313" key="1">
    <source>
        <dbReference type="EMBL" id="XBW75417.1"/>
    </source>
</evidence>
<gene>
    <name evidence="1" type="ORF">vBDshSR26L_102</name>
</gene>
<accession>A0AAU7VGM1</accession>
<sequence>MAKKIFQNYDFAGNQIIDFRAENLGANPTAAKAGRIFFNTSTSVLALDTGSAIKPLLTEVAWDDILSKPSTFAPSAHTHPQSEITNLVSDLALLAPLASPSFTGNPTAPTQTAGNSTTRIATTAFVQAAVAAAGGGDMVKTTYDTNDDGKVDAADTADAVPWSGITSKPTTISGFGITDAGALATRDTVGTAQIDNNAVTLAKMAQVSTSRILGRVTASTGNVEALTATQVKAMLSIAISDVTGLQTALDNKAASSHTHTASDVTDFATAVNAQIVAYWDSIAGTDANVDTIREVLDLVLQNASDITSQIGRHNADIGDGTSTSIAVTHNLNSLDVSVEVYDKASGDTVGVGVTRTNANVVTIEAIPAPALNELRVVIKK</sequence>